<dbReference type="PROSITE" id="PS51257">
    <property type="entry name" value="PROKAR_LIPOPROTEIN"/>
    <property type="match status" value="1"/>
</dbReference>
<organism evidence="4 5">
    <name type="scientific">Romboutsia weinsteinii</name>
    <dbReference type="NCBI Taxonomy" id="2020949"/>
    <lineage>
        <taxon>Bacteria</taxon>
        <taxon>Bacillati</taxon>
        <taxon>Bacillota</taxon>
        <taxon>Clostridia</taxon>
        <taxon>Peptostreptococcales</taxon>
        <taxon>Peptostreptococcaceae</taxon>
        <taxon>Romboutsia</taxon>
    </lineage>
</organism>
<dbReference type="EMBL" id="NOJY02000022">
    <property type="protein sequence ID" value="RDY26648.1"/>
    <property type="molecule type" value="Genomic_DNA"/>
</dbReference>
<evidence type="ECO:0000256" key="2">
    <source>
        <dbReference type="SAM" id="SignalP"/>
    </source>
</evidence>
<evidence type="ECO:0000313" key="4">
    <source>
        <dbReference type="EMBL" id="RDY26648.1"/>
    </source>
</evidence>
<dbReference type="PANTHER" id="PTHR47245:SF2">
    <property type="entry name" value="PEPTIDYL-PROLYL CIS-TRANS ISOMERASE HP_0175-RELATED"/>
    <property type="match status" value="1"/>
</dbReference>
<dbReference type="RefSeq" id="WP_094368436.1">
    <property type="nucleotide sequence ID" value="NZ_NOJY02000022.1"/>
</dbReference>
<protein>
    <submittedName>
        <fullName evidence="4">Peptidylprolyl isomerase</fullName>
    </submittedName>
</protein>
<dbReference type="Gene3D" id="3.10.50.40">
    <property type="match status" value="1"/>
</dbReference>
<gene>
    <name evidence="4" type="ORF">CHL78_012445</name>
</gene>
<dbReference type="InterPro" id="IPR046357">
    <property type="entry name" value="PPIase_dom_sf"/>
</dbReference>
<dbReference type="Gene3D" id="1.10.8.1040">
    <property type="match status" value="1"/>
</dbReference>
<reference evidence="4 5" key="1">
    <citation type="journal article" date="2017" name="Genome Announc.">
        <title>Draft Genome Sequence of Romboutsia weinsteinii sp. nov. Strain CCRI-19649(T) Isolated from Surface Water.</title>
        <authorList>
            <person name="Maheux A.F."/>
            <person name="Boudreau D.K."/>
            <person name="Berube E."/>
            <person name="Boissinot M."/>
            <person name="Cantin P."/>
            <person name="Raymond F."/>
            <person name="Corbeil J."/>
            <person name="Omar R.F."/>
            <person name="Bergeron M.G."/>
        </authorList>
    </citation>
    <scope>NUCLEOTIDE SEQUENCE [LARGE SCALE GENOMIC DNA]</scope>
    <source>
        <strain evidence="4 5">CCRI-19649</strain>
    </source>
</reference>
<dbReference type="Pfam" id="PF13624">
    <property type="entry name" value="SurA_N_3"/>
    <property type="match status" value="1"/>
</dbReference>
<evidence type="ECO:0000256" key="1">
    <source>
        <dbReference type="PROSITE-ProRule" id="PRU00278"/>
    </source>
</evidence>
<sequence length="333" mass="37797">MKKITMLFISAIMAITMTACSGVNKDDTVATVNGTKITVDQYEKTLALYKQSIEAMYGNTIWEQEVEKGVKYKDKFKEIILQQMVDTQAVYDVAKKENLLPSKEDVDKSFKELKTNIDADENYKKQLESIGVDDAFLKDQQEKDLAWQNYKANFDKITKVTDKEMQEYYDKNKSEFYKDEVDASHILISTVDENNKAISEDKKKEAKKKAEDVLKKVKDGGDFASLAKEYSDDKGSAEKGGELGFFGKGDMVQPFEEAAFALDKGKVSDLVESQFGYHIIKVNDKVNEQKPFEEVKDTIKGTILYNKYAENIKGISESAKVEENKNIAKKVKL</sequence>
<accession>A0A371J1V9</accession>
<proteinExistence type="predicted"/>
<keyword evidence="1" id="KW-0697">Rotamase</keyword>
<comment type="caution">
    <text evidence="4">The sequence shown here is derived from an EMBL/GenBank/DDBJ whole genome shotgun (WGS) entry which is preliminary data.</text>
</comment>
<keyword evidence="5" id="KW-1185">Reference proteome</keyword>
<name>A0A371J1V9_9FIRM</name>
<keyword evidence="1 4" id="KW-0413">Isomerase</keyword>
<dbReference type="PANTHER" id="PTHR47245">
    <property type="entry name" value="PEPTIDYLPROLYL ISOMERASE"/>
    <property type="match status" value="1"/>
</dbReference>
<dbReference type="InterPro" id="IPR000297">
    <property type="entry name" value="PPIase_PpiC"/>
</dbReference>
<dbReference type="SUPFAM" id="SSF54534">
    <property type="entry name" value="FKBP-like"/>
    <property type="match status" value="1"/>
</dbReference>
<dbReference type="OrthoDB" id="14196at2"/>
<dbReference type="Proteomes" id="UP000215694">
    <property type="component" value="Unassembled WGS sequence"/>
</dbReference>
<feature type="signal peptide" evidence="2">
    <location>
        <begin position="1"/>
        <end position="21"/>
    </location>
</feature>
<dbReference type="PROSITE" id="PS01096">
    <property type="entry name" value="PPIC_PPIASE_1"/>
    <property type="match status" value="1"/>
</dbReference>
<dbReference type="InterPro" id="IPR050245">
    <property type="entry name" value="PrsA_foldase"/>
</dbReference>
<dbReference type="AlphaFoldDB" id="A0A371J1V9"/>
<dbReference type="Pfam" id="PF13616">
    <property type="entry name" value="Rotamase_3"/>
    <property type="match status" value="1"/>
</dbReference>
<feature type="domain" description="PpiC" evidence="3">
    <location>
        <begin position="178"/>
        <end position="284"/>
    </location>
</feature>
<dbReference type="InterPro" id="IPR027304">
    <property type="entry name" value="Trigger_fact/SurA_dom_sf"/>
</dbReference>
<dbReference type="InterPro" id="IPR023058">
    <property type="entry name" value="PPIase_PpiC_CS"/>
</dbReference>
<dbReference type="PROSITE" id="PS50198">
    <property type="entry name" value="PPIC_PPIASE_2"/>
    <property type="match status" value="1"/>
</dbReference>
<feature type="chain" id="PRO_5039157318" evidence="2">
    <location>
        <begin position="22"/>
        <end position="333"/>
    </location>
</feature>
<evidence type="ECO:0000259" key="3">
    <source>
        <dbReference type="PROSITE" id="PS50198"/>
    </source>
</evidence>
<evidence type="ECO:0000313" key="5">
    <source>
        <dbReference type="Proteomes" id="UP000215694"/>
    </source>
</evidence>
<keyword evidence="2" id="KW-0732">Signal</keyword>
<dbReference type="GO" id="GO:0003755">
    <property type="term" value="F:peptidyl-prolyl cis-trans isomerase activity"/>
    <property type="evidence" value="ECO:0007669"/>
    <property type="project" value="UniProtKB-KW"/>
</dbReference>
<dbReference type="SUPFAM" id="SSF109998">
    <property type="entry name" value="Triger factor/SurA peptide-binding domain-like"/>
    <property type="match status" value="1"/>
</dbReference>